<evidence type="ECO:0000256" key="2">
    <source>
        <dbReference type="SAM" id="MobiDB-lite"/>
    </source>
</evidence>
<dbReference type="CDD" id="cd08023">
    <property type="entry name" value="GH16_laminarinase_like"/>
    <property type="match status" value="1"/>
</dbReference>
<protein>
    <submittedName>
        <fullName evidence="4">Glycoside hydrolase</fullName>
        <ecNumber evidence="4">3.2.1.39</ecNumber>
    </submittedName>
</protein>
<feature type="domain" description="GH16" evidence="3">
    <location>
        <begin position="34"/>
        <end position="297"/>
    </location>
</feature>
<dbReference type="EC" id="3.2.1.39" evidence="4"/>
<dbReference type="Pfam" id="PF00722">
    <property type="entry name" value="Glyco_hydro_16"/>
    <property type="match status" value="1"/>
</dbReference>
<sequence>MSITMVIAGLGGCGIGNTPGRHTPQTQSEKREKTSLSGAPKGYRLVWSDEFDGTQLDTSKWSLVDWQQAKRTMQGDANHVWVADGMVHLRTTLENGNIVPPKAIATVAPTQDPIQHYRNPVHMAMRYGYAEVRMRFHGTDGSWDAWWSASDTDVNDRKDNAGFAETDIFETNGDGSTVKNALHKWALPRGGGDYASHSPTRGHTTLAKDEWHTLGFLWTPETMTFYLDGKETSSIDITDAGDFTKNMKGSMNKMQSFRDPQYFILNGGASKDSDVDTSGLPFETQIDYVRVYQDPSDSEQTIYDTVDSTKNKTNTITCVNTQGSAPLEVFGQVIAKSGTRATLPTQQDGYRNGMASLKEWNTKEDGSGISYRSGESVTLDKDLVVYAIWG</sequence>
<dbReference type="PROSITE" id="PS51762">
    <property type="entry name" value="GH16_2"/>
    <property type="match status" value="1"/>
</dbReference>
<comment type="similarity">
    <text evidence="1">Belongs to the glycosyl hydrolase 16 family.</text>
</comment>
<evidence type="ECO:0000313" key="4">
    <source>
        <dbReference type="EMBL" id="KFI69638.1"/>
    </source>
</evidence>
<dbReference type="RefSeq" id="WP_033523316.1">
    <property type="nucleotide sequence ID" value="NZ_JGZC01000008.1"/>
</dbReference>
<dbReference type="EMBL" id="JGZC01000008">
    <property type="protein sequence ID" value="KFI69638.1"/>
    <property type="molecule type" value="Genomic_DNA"/>
</dbReference>
<dbReference type="InterPro" id="IPR000757">
    <property type="entry name" value="Beta-glucanase-like"/>
</dbReference>
<dbReference type="PANTHER" id="PTHR10963:SF55">
    <property type="entry name" value="GLYCOSIDE HYDROLASE FAMILY 16 PROTEIN"/>
    <property type="match status" value="1"/>
</dbReference>
<gene>
    <name evidence="4" type="ORF">BMERY_1727</name>
</gene>
<dbReference type="OrthoDB" id="1741965at2"/>
<dbReference type="eggNOG" id="COG2273">
    <property type="taxonomic scope" value="Bacteria"/>
</dbReference>
<feature type="region of interest" description="Disordered" evidence="2">
    <location>
        <begin position="14"/>
        <end position="37"/>
    </location>
</feature>
<accession>A0A087BF38</accession>
<evidence type="ECO:0000313" key="5">
    <source>
        <dbReference type="Proteomes" id="UP000029060"/>
    </source>
</evidence>
<dbReference type="Proteomes" id="UP000029060">
    <property type="component" value="Unassembled WGS sequence"/>
</dbReference>
<evidence type="ECO:0000259" key="3">
    <source>
        <dbReference type="PROSITE" id="PS51762"/>
    </source>
</evidence>
<organism evidence="4 5">
    <name type="scientific">Bifidobacterium merycicum</name>
    <dbReference type="NCBI Taxonomy" id="78345"/>
    <lineage>
        <taxon>Bacteria</taxon>
        <taxon>Bacillati</taxon>
        <taxon>Actinomycetota</taxon>
        <taxon>Actinomycetes</taxon>
        <taxon>Bifidobacteriales</taxon>
        <taxon>Bifidobacteriaceae</taxon>
        <taxon>Bifidobacterium</taxon>
    </lineage>
</organism>
<evidence type="ECO:0000256" key="1">
    <source>
        <dbReference type="ARBA" id="ARBA00006865"/>
    </source>
</evidence>
<dbReference type="SUPFAM" id="SSF49899">
    <property type="entry name" value="Concanavalin A-like lectins/glucanases"/>
    <property type="match status" value="1"/>
</dbReference>
<dbReference type="Gene3D" id="2.60.120.200">
    <property type="match status" value="1"/>
</dbReference>
<dbReference type="GO" id="GO:0005975">
    <property type="term" value="P:carbohydrate metabolic process"/>
    <property type="evidence" value="ECO:0007669"/>
    <property type="project" value="InterPro"/>
</dbReference>
<dbReference type="InterPro" id="IPR050546">
    <property type="entry name" value="Glycosyl_Hydrlase_16"/>
</dbReference>
<keyword evidence="4" id="KW-0378">Hydrolase</keyword>
<proteinExistence type="inferred from homology"/>
<comment type="caution">
    <text evidence="4">The sequence shown here is derived from an EMBL/GenBank/DDBJ whole genome shotgun (WGS) entry which is preliminary data.</text>
</comment>
<name>A0A087BF38_9BIFI</name>
<dbReference type="STRING" id="78345.BMERY_1727"/>
<dbReference type="InterPro" id="IPR013320">
    <property type="entry name" value="ConA-like_dom_sf"/>
</dbReference>
<reference evidence="4 5" key="1">
    <citation type="submission" date="2014-03" db="EMBL/GenBank/DDBJ databases">
        <title>Genomics of Bifidobacteria.</title>
        <authorList>
            <person name="Ventura M."/>
            <person name="Milani C."/>
            <person name="Lugli G.A."/>
        </authorList>
    </citation>
    <scope>NUCLEOTIDE SEQUENCE [LARGE SCALE GENOMIC DNA]</scope>
    <source>
        <strain evidence="4 5">LMG 11341</strain>
    </source>
</reference>
<dbReference type="PANTHER" id="PTHR10963">
    <property type="entry name" value="GLYCOSYL HYDROLASE-RELATED"/>
    <property type="match status" value="1"/>
</dbReference>
<keyword evidence="4" id="KW-0326">Glycosidase</keyword>
<keyword evidence="5" id="KW-1185">Reference proteome</keyword>
<dbReference type="AlphaFoldDB" id="A0A087BF38"/>
<dbReference type="GO" id="GO:0042973">
    <property type="term" value="F:glucan endo-1,3-beta-D-glucosidase activity"/>
    <property type="evidence" value="ECO:0007669"/>
    <property type="project" value="UniProtKB-EC"/>
</dbReference>